<dbReference type="Pfam" id="PF13411">
    <property type="entry name" value="MerR_1"/>
    <property type="match status" value="1"/>
</dbReference>
<dbReference type="RefSeq" id="WP_004909678.1">
    <property type="nucleotide sequence ID" value="NZ_ABEXOC020000021.1"/>
</dbReference>
<feature type="domain" description="HTH merR-type" evidence="3">
    <location>
        <begin position="2"/>
        <end position="70"/>
    </location>
</feature>
<dbReference type="AlphaFoldDB" id="A0A1B8SV79"/>
<proteinExistence type="predicted"/>
<accession>A0A1B8SV79</accession>
<dbReference type="EMBL" id="JARVQW010000001">
    <property type="protein sequence ID" value="MDH2303814.1"/>
    <property type="molecule type" value="Genomic_DNA"/>
</dbReference>
<keyword evidence="1" id="KW-0238">DNA-binding</keyword>
<keyword evidence="2" id="KW-0175">Coiled coil</keyword>
<dbReference type="Proteomes" id="UP000254208">
    <property type="component" value="Unassembled WGS sequence"/>
</dbReference>
<dbReference type="PROSITE" id="PS50937">
    <property type="entry name" value="HTH_MERR_2"/>
    <property type="match status" value="1"/>
</dbReference>
<reference evidence="5 6" key="1">
    <citation type="submission" date="2018-06" db="EMBL/GenBank/DDBJ databases">
        <authorList>
            <consortium name="Pathogen Informatics"/>
            <person name="Doyle S."/>
        </authorList>
    </citation>
    <scope>NUCLEOTIDE SEQUENCE [LARGE SCALE GENOMIC DNA]</scope>
    <source>
        <strain evidence="5 6">NCTC11801</strain>
    </source>
</reference>
<evidence type="ECO:0000256" key="1">
    <source>
        <dbReference type="ARBA" id="ARBA00023125"/>
    </source>
</evidence>
<gene>
    <name evidence="5" type="primary">adhR</name>
    <name evidence="5" type="ORF">NCTC11801_03054</name>
    <name evidence="4" type="ORF">QDQ51_00050</name>
</gene>
<evidence type="ECO:0000313" key="5">
    <source>
        <dbReference type="EMBL" id="SUC32080.1"/>
    </source>
</evidence>
<protein>
    <submittedName>
        <fullName evidence="5">HTH-type transcriptional regulator AdhR</fullName>
    </submittedName>
    <submittedName>
        <fullName evidence="4">MerR family transcriptional regulator</fullName>
    </submittedName>
</protein>
<organism evidence="5 6">
    <name type="scientific">Providencia rettgeri</name>
    <dbReference type="NCBI Taxonomy" id="587"/>
    <lineage>
        <taxon>Bacteria</taxon>
        <taxon>Pseudomonadati</taxon>
        <taxon>Pseudomonadota</taxon>
        <taxon>Gammaproteobacteria</taxon>
        <taxon>Enterobacterales</taxon>
        <taxon>Morganellaceae</taxon>
        <taxon>Providencia</taxon>
    </lineage>
</organism>
<name>A0A1B8SV79_PRORE</name>
<dbReference type="SUPFAM" id="SSF46955">
    <property type="entry name" value="Putative DNA-binding domain"/>
    <property type="match status" value="1"/>
</dbReference>
<evidence type="ECO:0000313" key="4">
    <source>
        <dbReference type="EMBL" id="MDH2303814.1"/>
    </source>
</evidence>
<dbReference type="Gene3D" id="1.10.1660.10">
    <property type="match status" value="1"/>
</dbReference>
<dbReference type="GeneID" id="93673783"/>
<evidence type="ECO:0000256" key="2">
    <source>
        <dbReference type="SAM" id="Coils"/>
    </source>
</evidence>
<dbReference type="InterPro" id="IPR009061">
    <property type="entry name" value="DNA-bd_dom_put_sf"/>
</dbReference>
<dbReference type="SMART" id="SM00422">
    <property type="entry name" value="HTH_MERR"/>
    <property type="match status" value="1"/>
</dbReference>
<dbReference type="CDD" id="cd01109">
    <property type="entry name" value="HTH_YyaN"/>
    <property type="match status" value="1"/>
</dbReference>
<dbReference type="InterPro" id="IPR000551">
    <property type="entry name" value="MerR-type_HTH_dom"/>
</dbReference>
<evidence type="ECO:0000259" key="3">
    <source>
        <dbReference type="PROSITE" id="PS50937"/>
    </source>
</evidence>
<dbReference type="PANTHER" id="PTHR30204:SF98">
    <property type="entry name" value="HTH-TYPE TRANSCRIPTIONAL REGULATOR ADHR"/>
    <property type="match status" value="1"/>
</dbReference>
<dbReference type="GO" id="GO:0003700">
    <property type="term" value="F:DNA-binding transcription factor activity"/>
    <property type="evidence" value="ECO:0007669"/>
    <property type="project" value="InterPro"/>
</dbReference>
<dbReference type="Proteomes" id="UP001162044">
    <property type="component" value="Unassembled WGS sequence"/>
</dbReference>
<reference evidence="4" key="2">
    <citation type="submission" date="2023-04" db="EMBL/GenBank/DDBJ databases">
        <authorList>
            <person name="Li W."/>
        </authorList>
    </citation>
    <scope>NUCLEOTIDE SEQUENCE</scope>
    <source>
        <strain evidence="4">QITACRE101</strain>
    </source>
</reference>
<sequence length="122" mass="14560">MNYSISQFAQLTGFTIYTLRYYEKEGILKSSRQANNHRYYSEDDIEWVKFITRLKETGMPLKKIKEYAALRNIGTSTSFERMNLLTEHYANLEKQILSLNEHLSNLKLKIQHYQEQLKMNTN</sequence>
<dbReference type="GO" id="GO:0003677">
    <property type="term" value="F:DNA binding"/>
    <property type="evidence" value="ECO:0007669"/>
    <property type="project" value="UniProtKB-KW"/>
</dbReference>
<feature type="coiled-coil region" evidence="2">
    <location>
        <begin position="82"/>
        <end position="116"/>
    </location>
</feature>
<dbReference type="EMBL" id="UGTZ01000001">
    <property type="protein sequence ID" value="SUC32080.1"/>
    <property type="molecule type" value="Genomic_DNA"/>
</dbReference>
<dbReference type="InterPro" id="IPR047057">
    <property type="entry name" value="MerR_fam"/>
</dbReference>
<evidence type="ECO:0000313" key="6">
    <source>
        <dbReference type="Proteomes" id="UP000254208"/>
    </source>
</evidence>
<dbReference type="PRINTS" id="PR00040">
    <property type="entry name" value="HTHMERR"/>
</dbReference>
<reference evidence="4" key="3">
    <citation type="submission" date="2023-10" db="EMBL/GenBank/DDBJ databases">
        <title>Analysis of Resistance Genes of Carbapenem-resistant Providencia rettgeri.</title>
        <authorList>
            <person name="Liu M."/>
        </authorList>
    </citation>
    <scope>NUCLEOTIDE SEQUENCE</scope>
    <source>
        <strain evidence="4">QITACRE101</strain>
    </source>
</reference>
<dbReference type="OMA" id="YKIATYG"/>
<dbReference type="PANTHER" id="PTHR30204">
    <property type="entry name" value="REDOX-CYCLING DRUG-SENSING TRANSCRIPTIONAL ACTIVATOR SOXR"/>
    <property type="match status" value="1"/>
</dbReference>